<evidence type="ECO:0000313" key="2">
    <source>
        <dbReference type="Proteomes" id="UP000195667"/>
    </source>
</evidence>
<gene>
    <name evidence="1" type="ORF">CRENPOLYSF1_1670001</name>
</gene>
<reference evidence="2" key="1">
    <citation type="submission" date="2017-02" db="EMBL/GenBank/DDBJ databases">
        <authorList>
            <person name="Daims H."/>
        </authorList>
    </citation>
    <scope>NUCLEOTIDE SEQUENCE [LARGE SCALE GENOMIC DNA]</scope>
</reference>
<keyword evidence="2" id="KW-1185">Reference proteome</keyword>
<name>A0A1R4H3W2_9GAMM</name>
<evidence type="ECO:0000313" key="1">
    <source>
        <dbReference type="EMBL" id="SJM90909.1"/>
    </source>
</evidence>
<dbReference type="AlphaFoldDB" id="A0A1R4H3W2"/>
<dbReference type="EMBL" id="FUKI01000076">
    <property type="protein sequence ID" value="SJM90909.1"/>
    <property type="molecule type" value="Genomic_DNA"/>
</dbReference>
<accession>A0A1R4H3W2</accession>
<organism evidence="1 2">
    <name type="scientific">Crenothrix polyspora</name>
    <dbReference type="NCBI Taxonomy" id="360316"/>
    <lineage>
        <taxon>Bacteria</taxon>
        <taxon>Pseudomonadati</taxon>
        <taxon>Pseudomonadota</taxon>
        <taxon>Gammaproteobacteria</taxon>
        <taxon>Methylococcales</taxon>
        <taxon>Crenotrichaceae</taxon>
        <taxon>Crenothrix</taxon>
    </lineage>
</organism>
<sequence>MVQPTLAQPYPCAVPDQHFDAVTWAVAEDESIAGTRAMP</sequence>
<proteinExistence type="predicted"/>
<protein>
    <submittedName>
        <fullName evidence="1">Uncharacterized protein</fullName>
    </submittedName>
</protein>
<dbReference type="Proteomes" id="UP000195667">
    <property type="component" value="Unassembled WGS sequence"/>
</dbReference>